<dbReference type="Proteomes" id="UP000789396">
    <property type="component" value="Unassembled WGS sequence"/>
</dbReference>
<dbReference type="AlphaFoldDB" id="A0A9N9JKC0"/>
<protein>
    <submittedName>
        <fullName evidence="2">1681_t:CDS:1</fullName>
    </submittedName>
</protein>
<feature type="compositionally biased region" description="Polar residues" evidence="1">
    <location>
        <begin position="12"/>
        <end position="21"/>
    </location>
</feature>
<accession>A0A9N9JKC0</accession>
<keyword evidence="3" id="KW-1185">Reference proteome</keyword>
<gene>
    <name evidence="2" type="ORF">RFULGI_LOCUS16305</name>
</gene>
<feature type="non-terminal residue" evidence="2">
    <location>
        <position position="161"/>
    </location>
</feature>
<evidence type="ECO:0000313" key="3">
    <source>
        <dbReference type="Proteomes" id="UP000789396"/>
    </source>
</evidence>
<reference evidence="2" key="1">
    <citation type="submission" date="2021-06" db="EMBL/GenBank/DDBJ databases">
        <authorList>
            <person name="Kallberg Y."/>
            <person name="Tangrot J."/>
            <person name="Rosling A."/>
        </authorList>
    </citation>
    <scope>NUCLEOTIDE SEQUENCE</scope>
    <source>
        <strain evidence="2">IN212</strain>
    </source>
</reference>
<organism evidence="2 3">
    <name type="scientific">Racocetra fulgida</name>
    <dbReference type="NCBI Taxonomy" id="60492"/>
    <lineage>
        <taxon>Eukaryota</taxon>
        <taxon>Fungi</taxon>
        <taxon>Fungi incertae sedis</taxon>
        <taxon>Mucoromycota</taxon>
        <taxon>Glomeromycotina</taxon>
        <taxon>Glomeromycetes</taxon>
        <taxon>Diversisporales</taxon>
        <taxon>Gigasporaceae</taxon>
        <taxon>Racocetra</taxon>
    </lineage>
</organism>
<name>A0A9N9JKC0_9GLOM</name>
<evidence type="ECO:0000313" key="2">
    <source>
        <dbReference type="EMBL" id="CAG8786500.1"/>
    </source>
</evidence>
<dbReference type="EMBL" id="CAJVPZ010057133">
    <property type="protein sequence ID" value="CAG8786500.1"/>
    <property type="molecule type" value="Genomic_DNA"/>
</dbReference>
<feature type="non-terminal residue" evidence="2">
    <location>
        <position position="1"/>
    </location>
</feature>
<dbReference type="OrthoDB" id="10349219at2759"/>
<evidence type="ECO:0000256" key="1">
    <source>
        <dbReference type="SAM" id="MobiDB-lite"/>
    </source>
</evidence>
<proteinExistence type="predicted"/>
<comment type="caution">
    <text evidence="2">The sequence shown here is derived from an EMBL/GenBank/DDBJ whole genome shotgun (WGS) entry which is preliminary data.</text>
</comment>
<sequence length="161" mass="18406">EVKSDKDGDVLNSKNKTEQGTISQHIGDEEYLLSNNDYLDNMIANDLSAPDNIINNEILPSNYILLPIYKVVKLKSKIWNYFEPFQNKNNLTNTVGCCTIEIIYNNRRVKCNKIIVTGEGSTRNFWNYLGAIHGITKDSNTKFSNSDQESIKYTFQKANNQ</sequence>
<feature type="region of interest" description="Disordered" evidence="1">
    <location>
        <begin position="1"/>
        <end position="21"/>
    </location>
</feature>